<dbReference type="InterPro" id="IPR004013">
    <property type="entry name" value="PHP_dom"/>
</dbReference>
<dbReference type="InterPro" id="IPR052018">
    <property type="entry name" value="PHP_domain"/>
</dbReference>
<dbReference type="Gene3D" id="3.20.20.140">
    <property type="entry name" value="Metal-dependent hydrolases"/>
    <property type="match status" value="1"/>
</dbReference>
<evidence type="ECO:0000313" key="3">
    <source>
        <dbReference type="Proteomes" id="UP001157911"/>
    </source>
</evidence>
<dbReference type="Pfam" id="PF02811">
    <property type="entry name" value="PHP"/>
    <property type="match status" value="1"/>
</dbReference>
<dbReference type="Gene3D" id="1.10.150.650">
    <property type="match status" value="1"/>
</dbReference>
<dbReference type="PANTHER" id="PTHR42924">
    <property type="entry name" value="EXONUCLEASE"/>
    <property type="match status" value="1"/>
</dbReference>
<name>A0ABY1NGQ4_9BACT</name>
<gene>
    <name evidence="2" type="ORF">SAMN06265339_0669</name>
</gene>
<dbReference type="InterPro" id="IPR003141">
    <property type="entry name" value="Pol/His_phosphatase_N"/>
</dbReference>
<reference evidence="2 3" key="1">
    <citation type="submission" date="2017-05" db="EMBL/GenBank/DDBJ databases">
        <authorList>
            <person name="Varghese N."/>
            <person name="Submissions S."/>
        </authorList>
    </citation>
    <scope>NUCLEOTIDE SEQUENCE [LARGE SCALE GENOMIC DNA]</scope>
    <source>
        <strain evidence="2 3">DSM 15522</strain>
    </source>
</reference>
<dbReference type="RefSeq" id="WP_283400160.1">
    <property type="nucleotide sequence ID" value="NZ_FXUB01000001.1"/>
</dbReference>
<dbReference type="Proteomes" id="UP001157911">
    <property type="component" value="Unassembled WGS sequence"/>
</dbReference>
<protein>
    <recommendedName>
        <fullName evidence="1">Polymerase/histidinol phosphatase N-terminal domain-containing protein</fullName>
    </recommendedName>
</protein>
<sequence length="277" mass="31288">MDGFSLQKVDLHAHSTASDGSLTPKEVVELAKSSGIGIFSLTDHDTVSGLKEAEETAKQLGIKLISGIEVTADTSIFGRGKREFHILGYYINPESPAIKQLTEFSQNSRIKRNKELLSKLEELGYGINYEYMVKKYGENFGKPNVAKELIKKGFFKEREEAIDFLTSLKVKREKLDYHTIVKLIKEAGGIPIIAHPVTLKITMNDLYCFLKKAKEEGIEGLEVYHYRHKPSESLELKEICKELKLYYTAGSDFHGDNKPCIKLGFLNVKTNDIHFPL</sequence>
<dbReference type="SUPFAM" id="SSF89550">
    <property type="entry name" value="PHP domain-like"/>
    <property type="match status" value="1"/>
</dbReference>
<dbReference type="CDD" id="cd07438">
    <property type="entry name" value="PHP_HisPPase_AMP"/>
    <property type="match status" value="1"/>
</dbReference>
<comment type="caution">
    <text evidence="2">The sequence shown here is derived from an EMBL/GenBank/DDBJ whole genome shotgun (WGS) entry which is preliminary data.</text>
</comment>
<organism evidence="2 3">
    <name type="scientific">Desulfurobacterium pacificum</name>
    <dbReference type="NCBI Taxonomy" id="240166"/>
    <lineage>
        <taxon>Bacteria</taxon>
        <taxon>Pseudomonadati</taxon>
        <taxon>Aquificota</taxon>
        <taxon>Aquificia</taxon>
        <taxon>Desulfurobacteriales</taxon>
        <taxon>Desulfurobacteriaceae</taxon>
        <taxon>Desulfurobacterium</taxon>
    </lineage>
</organism>
<dbReference type="SMART" id="SM00481">
    <property type="entry name" value="POLIIIAc"/>
    <property type="match status" value="1"/>
</dbReference>
<keyword evidence="3" id="KW-1185">Reference proteome</keyword>
<dbReference type="PANTHER" id="PTHR42924:SF3">
    <property type="entry name" value="POLYMERASE_HISTIDINOL PHOSPHATASE N-TERMINAL DOMAIN-CONTAINING PROTEIN"/>
    <property type="match status" value="1"/>
</dbReference>
<evidence type="ECO:0000259" key="1">
    <source>
        <dbReference type="SMART" id="SM00481"/>
    </source>
</evidence>
<feature type="domain" description="Polymerase/histidinol phosphatase N-terminal" evidence="1">
    <location>
        <begin position="9"/>
        <end position="74"/>
    </location>
</feature>
<evidence type="ECO:0000313" key="2">
    <source>
        <dbReference type="EMBL" id="SMP08919.1"/>
    </source>
</evidence>
<dbReference type="EMBL" id="FXUB01000001">
    <property type="protein sequence ID" value="SMP08919.1"/>
    <property type="molecule type" value="Genomic_DNA"/>
</dbReference>
<accession>A0ABY1NGQ4</accession>
<dbReference type="InterPro" id="IPR016195">
    <property type="entry name" value="Pol/histidinol_Pase-like"/>
</dbReference>
<proteinExistence type="predicted"/>